<gene>
    <name evidence="2" type="ORF">CAFE_19190</name>
</gene>
<dbReference type="AlphaFoldDB" id="A0A6N8HZF1"/>
<protein>
    <submittedName>
        <fullName evidence="2">Uncharacterized protein</fullName>
    </submittedName>
</protein>
<reference evidence="2 3" key="1">
    <citation type="submission" date="2019-09" db="EMBL/GenBank/DDBJ databases">
        <title>Genome sequence of Clostridium sp. EA1.</title>
        <authorList>
            <person name="Poehlein A."/>
            <person name="Bengelsdorf F.R."/>
            <person name="Daniel R."/>
        </authorList>
    </citation>
    <scope>NUCLEOTIDE SEQUENCE [LARGE SCALE GENOMIC DNA]</scope>
    <source>
        <strain evidence="2 3">EA1</strain>
    </source>
</reference>
<evidence type="ECO:0000313" key="3">
    <source>
        <dbReference type="Proteomes" id="UP000469440"/>
    </source>
</evidence>
<dbReference type="Proteomes" id="UP000469440">
    <property type="component" value="Unassembled WGS sequence"/>
</dbReference>
<dbReference type="RefSeq" id="WP_156990534.1">
    <property type="nucleotide sequence ID" value="NZ_VWXL01000053.1"/>
</dbReference>
<keyword evidence="3" id="KW-1185">Reference proteome</keyword>
<evidence type="ECO:0000313" key="2">
    <source>
        <dbReference type="EMBL" id="MVB11211.1"/>
    </source>
</evidence>
<sequence>MGSISVDLNGTGETAAKSLSCLRDKITDLTKKLHAEILVEKTGNRLFYRIFGRKGFLILKAGRFSPGLLERIALEAEQAGRVTVEPATCGEGGTEYGNRYPLRSSGRLL</sequence>
<evidence type="ECO:0000256" key="1">
    <source>
        <dbReference type="SAM" id="MobiDB-lite"/>
    </source>
</evidence>
<organism evidence="2 3">
    <name type="scientific">Caproicibacter fermentans</name>
    <dbReference type="NCBI Taxonomy" id="2576756"/>
    <lineage>
        <taxon>Bacteria</taxon>
        <taxon>Bacillati</taxon>
        <taxon>Bacillota</taxon>
        <taxon>Clostridia</taxon>
        <taxon>Eubacteriales</taxon>
        <taxon>Acutalibacteraceae</taxon>
        <taxon>Caproicibacter</taxon>
    </lineage>
</organism>
<dbReference type="EMBL" id="VWXL01000053">
    <property type="protein sequence ID" value="MVB11211.1"/>
    <property type="molecule type" value="Genomic_DNA"/>
</dbReference>
<name>A0A6N8HZF1_9FIRM</name>
<feature type="region of interest" description="Disordered" evidence="1">
    <location>
        <begin position="90"/>
        <end position="109"/>
    </location>
</feature>
<accession>A0A6N8HZF1</accession>
<proteinExistence type="predicted"/>
<comment type="caution">
    <text evidence="2">The sequence shown here is derived from an EMBL/GenBank/DDBJ whole genome shotgun (WGS) entry which is preliminary data.</text>
</comment>